<dbReference type="PANTHER" id="PTHR37302">
    <property type="entry name" value="SLR1116 PROTEIN"/>
    <property type="match status" value="1"/>
</dbReference>
<keyword evidence="5" id="KW-1185">Reference proteome</keyword>
<evidence type="ECO:0000313" key="5">
    <source>
        <dbReference type="Proteomes" id="UP000192582"/>
    </source>
</evidence>
<proteinExistence type="inferred from homology"/>
<dbReference type="GO" id="GO:0046872">
    <property type="term" value="F:metal ion binding"/>
    <property type="evidence" value="ECO:0007669"/>
    <property type="project" value="UniProtKB-KW"/>
</dbReference>
<dbReference type="RefSeq" id="WP_084051259.1">
    <property type="nucleotide sequence ID" value="NZ_FWWU01000010.1"/>
</dbReference>
<reference evidence="4 5" key="1">
    <citation type="submission" date="2017-04" db="EMBL/GenBank/DDBJ databases">
        <authorList>
            <person name="Afonso C.L."/>
            <person name="Miller P.J."/>
            <person name="Scott M.A."/>
            <person name="Spackman E."/>
            <person name="Goraichik I."/>
            <person name="Dimitrov K.M."/>
            <person name="Suarez D.L."/>
            <person name="Swayne D.E."/>
        </authorList>
    </citation>
    <scope>NUCLEOTIDE SEQUENCE [LARGE SCALE GENOMIC DNA]</scope>
    <source>
        <strain evidence="4 5">KR-140</strain>
    </source>
</reference>
<sequence>MDPSLPLLYSWTKRTREVLLAYAESLPPEVYTFEHRDFAYGSIRNIQAHVADCYLSWVGHYGLRLEQYEGAFEVPGPQDAQAMRAAFREVDRVVEQACASFIQPDEVFELIRPGRDRLQVTQRWLIMHPITHEFHHKGQLLALGRILGHPLPAGGDTDLVLP</sequence>
<dbReference type="EMBL" id="FWWU01000010">
    <property type="protein sequence ID" value="SMB96979.1"/>
    <property type="molecule type" value="Genomic_DNA"/>
</dbReference>
<dbReference type="Proteomes" id="UP000192582">
    <property type="component" value="Unassembled WGS sequence"/>
</dbReference>
<dbReference type="InterPro" id="IPR007837">
    <property type="entry name" value="DinB"/>
</dbReference>
<organism evidence="4 5">
    <name type="scientific">Deinococcus hopiensis KR-140</name>
    <dbReference type="NCBI Taxonomy" id="695939"/>
    <lineage>
        <taxon>Bacteria</taxon>
        <taxon>Thermotogati</taxon>
        <taxon>Deinococcota</taxon>
        <taxon>Deinococci</taxon>
        <taxon>Deinococcales</taxon>
        <taxon>Deinococcaceae</taxon>
        <taxon>Deinococcus</taxon>
    </lineage>
</organism>
<feature type="binding site" evidence="3">
    <location>
        <position position="136"/>
    </location>
    <ligand>
        <name>a divalent metal cation</name>
        <dbReference type="ChEBI" id="CHEBI:60240"/>
    </ligand>
</feature>
<dbReference type="Pfam" id="PF05163">
    <property type="entry name" value="DinB"/>
    <property type="match status" value="1"/>
</dbReference>
<evidence type="ECO:0000256" key="3">
    <source>
        <dbReference type="PIRSR" id="PIRSR607837-1"/>
    </source>
</evidence>
<evidence type="ECO:0000256" key="2">
    <source>
        <dbReference type="ARBA" id="ARBA00022723"/>
    </source>
</evidence>
<dbReference type="OrthoDB" id="118635at2"/>
<dbReference type="AlphaFoldDB" id="A0A1W1VUF0"/>
<evidence type="ECO:0000256" key="1">
    <source>
        <dbReference type="ARBA" id="ARBA00008635"/>
    </source>
</evidence>
<dbReference type="SUPFAM" id="SSF109854">
    <property type="entry name" value="DinB/YfiT-like putative metalloenzymes"/>
    <property type="match status" value="1"/>
</dbReference>
<feature type="binding site" evidence="3">
    <location>
        <position position="132"/>
    </location>
    <ligand>
        <name>a divalent metal cation</name>
        <dbReference type="ChEBI" id="CHEBI:60240"/>
    </ligand>
</feature>
<gene>
    <name evidence="4" type="ORF">SAMN00790413_06260</name>
</gene>
<dbReference type="PANTHER" id="PTHR37302:SF3">
    <property type="entry name" value="DAMAGE-INDUCIBLE PROTEIN DINB"/>
    <property type="match status" value="1"/>
</dbReference>
<evidence type="ECO:0000313" key="4">
    <source>
        <dbReference type="EMBL" id="SMB96979.1"/>
    </source>
</evidence>
<dbReference type="InterPro" id="IPR034660">
    <property type="entry name" value="DinB/YfiT-like"/>
</dbReference>
<accession>A0A1W1VUF0</accession>
<protein>
    <submittedName>
        <fullName evidence="4">Uncharacterized damage-inducible protein DinB (Forms a four-helix bundle)</fullName>
    </submittedName>
</protein>
<comment type="similarity">
    <text evidence="1">Belongs to the DinB family.</text>
</comment>
<feature type="binding site" evidence="3">
    <location>
        <position position="49"/>
    </location>
    <ligand>
        <name>a divalent metal cation</name>
        <dbReference type="ChEBI" id="CHEBI:60240"/>
    </ligand>
</feature>
<keyword evidence="2 3" id="KW-0479">Metal-binding</keyword>
<dbReference type="Gene3D" id="1.20.120.450">
    <property type="entry name" value="dinb family like domain"/>
    <property type="match status" value="1"/>
</dbReference>
<name>A0A1W1VUF0_9DEIO</name>